<dbReference type="CDD" id="cd10747">
    <property type="entry name" value="DnaJ_C"/>
    <property type="match status" value="1"/>
</dbReference>
<comment type="subunit">
    <text evidence="9">Homodimer.</text>
</comment>
<evidence type="ECO:0000256" key="5">
    <source>
        <dbReference type="ARBA" id="ARBA00023186"/>
    </source>
</evidence>
<keyword evidence="9" id="KW-0346">Stress response</keyword>
<dbReference type="PANTHER" id="PTHR43096:SF52">
    <property type="entry name" value="DNAJ HOMOLOG 1, MITOCHONDRIAL-RELATED"/>
    <property type="match status" value="1"/>
</dbReference>
<feature type="binding site" evidence="9">
    <location>
        <position position="176"/>
    </location>
    <ligand>
        <name>Zn(2+)</name>
        <dbReference type="ChEBI" id="CHEBI:29105"/>
        <label>2</label>
    </ligand>
</feature>
<accession>A0A0G2Z6B1</accession>
<dbReference type="GO" id="GO:0005737">
    <property type="term" value="C:cytoplasm"/>
    <property type="evidence" value="ECO:0007669"/>
    <property type="project" value="UniProtKB-SubCell"/>
</dbReference>
<name>A0A0G2Z6B1_9BACT</name>
<feature type="domain" description="CR-type" evidence="12">
    <location>
        <begin position="143"/>
        <end position="225"/>
    </location>
</feature>
<comment type="domain">
    <text evidence="9">The J domain is necessary and sufficient to stimulate DnaK ATPase activity. Zinc center 1 plays an important role in the autonomous, DnaK-independent chaperone activity of DnaJ. Zinc center 2 is essential for interaction with DnaK and for DnaJ activity.</text>
</comment>
<evidence type="ECO:0000313" key="13">
    <source>
        <dbReference type="EMBL" id="AKI97087.1"/>
    </source>
</evidence>
<dbReference type="InterPro" id="IPR002939">
    <property type="entry name" value="DnaJ_C"/>
</dbReference>
<dbReference type="InterPro" id="IPR001305">
    <property type="entry name" value="HSP_DnaJ_Cys-rich_dom"/>
</dbReference>
<evidence type="ECO:0000256" key="7">
    <source>
        <dbReference type="ARBA" id="ARBA00061004"/>
    </source>
</evidence>
<dbReference type="PROSITE" id="PS51188">
    <property type="entry name" value="ZF_CR"/>
    <property type="match status" value="1"/>
</dbReference>
<dbReference type="PANTHER" id="PTHR43096">
    <property type="entry name" value="DNAJ HOMOLOG 1, MITOCHONDRIAL-RELATED"/>
    <property type="match status" value="1"/>
</dbReference>
<feature type="binding site" evidence="9">
    <location>
        <position position="199"/>
    </location>
    <ligand>
        <name>Zn(2+)</name>
        <dbReference type="ChEBI" id="CHEBI:29105"/>
        <label>2</label>
    </ligand>
</feature>
<dbReference type="Proteomes" id="UP000035159">
    <property type="component" value="Chromosome"/>
</dbReference>
<sequence length="367" mass="40570">MTARKDYYEILGIARDASKDDIKRAYRKLVKQWHPDAYKGDNKKAAEEKFKEIQEAYEVLSDPQKRAMYDRFGYVGEPGYTGGGRTAGTSGGFFEDIFGDFQDIFDVFFGGSRTTRGERVHRTVKGEDIHATITVELKDAINGKTTFLEYDRKIICSSCKGTGAENGTSFSTCPRCNGTGVVTEEHRSFFGVFTNTHTCEACRGSGRIIDRRCPVCHGTGDIKERHRVRINIPAGVEDGATIRLTGQGNAGKYGGPNGDLYVRVRVNMPPHYRRSGNDLLYTVELDYTQAALGTIVKIPLPEGGFENLKIPAGTDPNTIFKLKGYGIPSMSSGRRGDILVTIKVRIPKPSSKEKKLLEELAKVKGIS</sequence>
<dbReference type="InterPro" id="IPR036869">
    <property type="entry name" value="J_dom_sf"/>
</dbReference>
<organism evidence="13 14">
    <name type="scientific">Kosmotoga pacifica</name>
    <dbReference type="NCBI Taxonomy" id="1330330"/>
    <lineage>
        <taxon>Bacteria</taxon>
        <taxon>Thermotogati</taxon>
        <taxon>Thermotogota</taxon>
        <taxon>Thermotogae</taxon>
        <taxon>Kosmotogales</taxon>
        <taxon>Kosmotogaceae</taxon>
        <taxon>Kosmotoga</taxon>
    </lineage>
</organism>
<feature type="repeat" description="CXXCXGXG motif" evidence="9">
    <location>
        <begin position="199"/>
        <end position="206"/>
    </location>
</feature>
<keyword evidence="5 9" id="KW-0143">Chaperone</keyword>
<dbReference type="InterPro" id="IPR018253">
    <property type="entry name" value="DnaJ_domain_CS"/>
</dbReference>
<feature type="repeat" description="CXXCXGXG motif" evidence="9">
    <location>
        <begin position="173"/>
        <end position="180"/>
    </location>
</feature>
<dbReference type="FunFam" id="2.10.230.10:FF:000002">
    <property type="entry name" value="Molecular chaperone DnaJ"/>
    <property type="match status" value="1"/>
</dbReference>
<dbReference type="CDD" id="cd06257">
    <property type="entry name" value="DnaJ"/>
    <property type="match status" value="1"/>
</dbReference>
<dbReference type="GO" id="GO:0031072">
    <property type="term" value="F:heat shock protein binding"/>
    <property type="evidence" value="ECO:0007669"/>
    <property type="project" value="InterPro"/>
</dbReference>
<dbReference type="Pfam" id="PF00684">
    <property type="entry name" value="DnaJ_CXXCXGXG"/>
    <property type="match status" value="1"/>
</dbReference>
<dbReference type="InterPro" id="IPR012724">
    <property type="entry name" value="DnaJ"/>
</dbReference>
<dbReference type="GO" id="GO:0005524">
    <property type="term" value="F:ATP binding"/>
    <property type="evidence" value="ECO:0007669"/>
    <property type="project" value="InterPro"/>
</dbReference>
<keyword evidence="2 9" id="KW-0677">Repeat</keyword>
<dbReference type="SUPFAM" id="SSF57938">
    <property type="entry name" value="DnaJ/Hsp40 cysteine-rich domain"/>
    <property type="match status" value="1"/>
</dbReference>
<dbReference type="EMBL" id="CP011232">
    <property type="protein sequence ID" value="AKI97087.1"/>
    <property type="molecule type" value="Genomic_DNA"/>
</dbReference>
<evidence type="ECO:0000256" key="9">
    <source>
        <dbReference type="HAMAP-Rule" id="MF_01152"/>
    </source>
</evidence>
<reference evidence="13 14" key="1">
    <citation type="submission" date="2015-04" db="EMBL/GenBank/DDBJ databases">
        <title>Complete Genome Sequence of Kosmotoga pacifica SLHLJ1.</title>
        <authorList>
            <person name="Jiang L.J."/>
            <person name="Shao Z.Z."/>
            <person name="Jebbar M."/>
        </authorList>
    </citation>
    <scope>NUCLEOTIDE SEQUENCE [LARGE SCALE GENOMIC DNA]</scope>
    <source>
        <strain evidence="13 14">SLHLJ1</strain>
    </source>
</reference>
<dbReference type="InterPro" id="IPR008971">
    <property type="entry name" value="HSP40/DnaJ_pept-bd"/>
</dbReference>
<protein>
    <recommendedName>
        <fullName evidence="8 9">Chaperone protein DnaJ</fullName>
    </recommendedName>
</protein>
<keyword evidence="9" id="KW-0963">Cytoplasm</keyword>
<feature type="binding site" evidence="9">
    <location>
        <position position="173"/>
    </location>
    <ligand>
        <name>Zn(2+)</name>
        <dbReference type="ChEBI" id="CHEBI:29105"/>
        <label>2</label>
    </ligand>
</feature>
<dbReference type="PROSITE" id="PS00636">
    <property type="entry name" value="DNAJ_1"/>
    <property type="match status" value="1"/>
</dbReference>
<evidence type="ECO:0000256" key="8">
    <source>
        <dbReference type="ARBA" id="ARBA00067609"/>
    </source>
</evidence>
<dbReference type="SUPFAM" id="SSF46565">
    <property type="entry name" value="Chaperone J-domain"/>
    <property type="match status" value="1"/>
</dbReference>
<dbReference type="GO" id="GO:0006260">
    <property type="term" value="P:DNA replication"/>
    <property type="evidence" value="ECO:0007669"/>
    <property type="project" value="UniProtKB-KW"/>
</dbReference>
<dbReference type="Pfam" id="PF01556">
    <property type="entry name" value="DnaJ_C"/>
    <property type="match status" value="1"/>
</dbReference>
<dbReference type="PRINTS" id="PR00625">
    <property type="entry name" value="JDOMAIN"/>
</dbReference>
<proteinExistence type="inferred from homology"/>
<dbReference type="NCBIfam" id="NF008035">
    <property type="entry name" value="PRK10767.1"/>
    <property type="match status" value="1"/>
</dbReference>
<dbReference type="SUPFAM" id="SSF49493">
    <property type="entry name" value="HSP40/DnaJ peptide-binding domain"/>
    <property type="match status" value="2"/>
</dbReference>
<dbReference type="HAMAP" id="MF_01152">
    <property type="entry name" value="DnaJ"/>
    <property type="match status" value="1"/>
</dbReference>
<feature type="repeat" description="CXXCXGXG motif" evidence="9">
    <location>
        <begin position="156"/>
        <end position="163"/>
    </location>
</feature>
<feature type="binding site" evidence="9">
    <location>
        <position position="202"/>
    </location>
    <ligand>
        <name>Zn(2+)</name>
        <dbReference type="ChEBI" id="CHEBI:29105"/>
        <label>2</label>
    </ligand>
</feature>
<dbReference type="OrthoDB" id="9779889at2"/>
<dbReference type="GO" id="GO:0042026">
    <property type="term" value="P:protein refolding"/>
    <property type="evidence" value="ECO:0007669"/>
    <property type="project" value="TreeGrafter"/>
</dbReference>
<dbReference type="PROSITE" id="PS50076">
    <property type="entry name" value="DNAJ_2"/>
    <property type="match status" value="1"/>
</dbReference>
<evidence type="ECO:0000313" key="14">
    <source>
        <dbReference type="Proteomes" id="UP000035159"/>
    </source>
</evidence>
<comment type="similarity">
    <text evidence="7 9">Belongs to the DnaJ family.</text>
</comment>
<feature type="binding site" evidence="9">
    <location>
        <position position="213"/>
    </location>
    <ligand>
        <name>Zn(2+)</name>
        <dbReference type="ChEBI" id="CHEBI:29105"/>
        <label>1</label>
    </ligand>
</feature>
<dbReference type="SMART" id="SM00271">
    <property type="entry name" value="DnaJ"/>
    <property type="match status" value="1"/>
</dbReference>
<dbReference type="GO" id="GO:0008270">
    <property type="term" value="F:zinc ion binding"/>
    <property type="evidence" value="ECO:0007669"/>
    <property type="project" value="UniProtKB-UniRule"/>
</dbReference>
<keyword evidence="14" id="KW-1185">Reference proteome</keyword>
<feature type="binding site" evidence="9">
    <location>
        <position position="156"/>
    </location>
    <ligand>
        <name>Zn(2+)</name>
        <dbReference type="ChEBI" id="CHEBI:29105"/>
        <label>1</label>
    </ligand>
</feature>
<dbReference type="NCBIfam" id="TIGR02349">
    <property type="entry name" value="DnaJ_bact"/>
    <property type="match status" value="1"/>
</dbReference>
<comment type="function">
    <text evidence="6 9">Participates actively in the response to hyperosmotic and heat shock by preventing the aggregation of stress-denatured proteins and by disaggregating proteins, also in an autonomous, DnaK-independent fashion. Unfolded proteins bind initially to DnaJ; upon interaction with the DnaJ-bound protein, DnaK hydrolyzes its bound ATP, resulting in the formation of a stable complex. GrpE releases ADP from DnaK; ATP binding to DnaK triggers the release of the substrate protein, thus completing the reaction cycle. Several rounds of ATP-dependent interactions between DnaJ, DnaK and GrpE are required for fully efficient folding. Also involved, together with DnaK and GrpE, in the DNA replication of plasmids through activation of initiation proteins.</text>
</comment>
<dbReference type="GO" id="GO:0051082">
    <property type="term" value="F:unfolded protein binding"/>
    <property type="evidence" value="ECO:0007669"/>
    <property type="project" value="UniProtKB-UniRule"/>
</dbReference>
<dbReference type="InterPro" id="IPR001623">
    <property type="entry name" value="DnaJ_domain"/>
</dbReference>
<gene>
    <name evidence="9" type="primary">dnaJ</name>
    <name evidence="13" type="ORF">IX53_03795</name>
</gene>
<feature type="binding site" evidence="9">
    <location>
        <position position="159"/>
    </location>
    <ligand>
        <name>Zn(2+)</name>
        <dbReference type="ChEBI" id="CHEBI:29105"/>
        <label>1</label>
    </ligand>
</feature>
<dbReference type="CDD" id="cd10719">
    <property type="entry name" value="DnaJ_zf"/>
    <property type="match status" value="1"/>
</dbReference>
<keyword evidence="4 9" id="KW-0862">Zinc</keyword>
<dbReference type="KEGG" id="kpf:IX53_03795"/>
<feature type="zinc finger region" description="CR-type" evidence="10">
    <location>
        <begin position="143"/>
        <end position="225"/>
    </location>
</feature>
<dbReference type="Gene3D" id="2.10.230.10">
    <property type="entry name" value="Heat shock protein DnaJ, cysteine-rich domain"/>
    <property type="match status" value="1"/>
</dbReference>
<dbReference type="Pfam" id="PF00226">
    <property type="entry name" value="DnaJ"/>
    <property type="match status" value="1"/>
</dbReference>
<dbReference type="InterPro" id="IPR036410">
    <property type="entry name" value="HSP_DnaJ_Cys-rich_dom_sf"/>
</dbReference>
<evidence type="ECO:0000256" key="4">
    <source>
        <dbReference type="ARBA" id="ARBA00022833"/>
    </source>
</evidence>
<evidence type="ECO:0000259" key="12">
    <source>
        <dbReference type="PROSITE" id="PS51188"/>
    </source>
</evidence>
<dbReference type="PATRIC" id="fig|1330330.3.peg.762"/>
<keyword evidence="1 9" id="KW-0479">Metal-binding</keyword>
<evidence type="ECO:0000256" key="2">
    <source>
        <dbReference type="ARBA" id="ARBA00022737"/>
    </source>
</evidence>
<keyword evidence="9" id="KW-0235">DNA replication</keyword>
<dbReference type="Gene3D" id="2.60.260.20">
    <property type="entry name" value="Urease metallochaperone UreE, N-terminal domain"/>
    <property type="match status" value="2"/>
</dbReference>
<feature type="binding site" evidence="9">
    <location>
        <position position="216"/>
    </location>
    <ligand>
        <name>Zn(2+)</name>
        <dbReference type="ChEBI" id="CHEBI:29105"/>
        <label>1</label>
    </ligand>
</feature>
<dbReference type="FunFam" id="1.10.287.110:FF:000034">
    <property type="entry name" value="Chaperone protein DnaJ"/>
    <property type="match status" value="1"/>
</dbReference>
<evidence type="ECO:0000256" key="1">
    <source>
        <dbReference type="ARBA" id="ARBA00022723"/>
    </source>
</evidence>
<dbReference type="Gene3D" id="1.10.287.110">
    <property type="entry name" value="DnaJ domain"/>
    <property type="match status" value="1"/>
</dbReference>
<keyword evidence="3 9" id="KW-0863">Zinc-finger</keyword>
<feature type="repeat" description="CXXCXGXG motif" evidence="9">
    <location>
        <begin position="213"/>
        <end position="220"/>
    </location>
</feature>
<evidence type="ECO:0000256" key="10">
    <source>
        <dbReference type="PROSITE-ProRule" id="PRU00546"/>
    </source>
</evidence>
<comment type="subcellular location">
    <subcellularLocation>
        <location evidence="9">Cytoplasm</location>
    </subcellularLocation>
</comment>
<dbReference type="RefSeq" id="WP_047754222.1">
    <property type="nucleotide sequence ID" value="NZ_CAJUHA010000013.1"/>
</dbReference>
<evidence type="ECO:0000259" key="11">
    <source>
        <dbReference type="PROSITE" id="PS50076"/>
    </source>
</evidence>
<dbReference type="GO" id="GO:0009408">
    <property type="term" value="P:response to heat"/>
    <property type="evidence" value="ECO:0007669"/>
    <property type="project" value="InterPro"/>
</dbReference>
<feature type="domain" description="J" evidence="11">
    <location>
        <begin position="6"/>
        <end position="73"/>
    </location>
</feature>
<dbReference type="STRING" id="1330330.IX53_03795"/>
<comment type="cofactor">
    <cofactor evidence="9">
        <name>Zn(2+)</name>
        <dbReference type="ChEBI" id="CHEBI:29105"/>
    </cofactor>
    <text evidence="9">Binds 2 Zn(2+) ions per monomer.</text>
</comment>
<evidence type="ECO:0000256" key="3">
    <source>
        <dbReference type="ARBA" id="ARBA00022771"/>
    </source>
</evidence>
<evidence type="ECO:0000256" key="6">
    <source>
        <dbReference type="ARBA" id="ARBA00053423"/>
    </source>
</evidence>
<dbReference type="AlphaFoldDB" id="A0A0G2Z6B1"/>